<sequence>DLQHLLQGHICVFQILRPLVLQEISILQRFIFKAVEMDSCSFPHLEEVAATRLLTQPQRT</sequence>
<accession>A0ABD0NDN0</accession>
<dbReference type="Proteomes" id="UP001529510">
    <property type="component" value="Unassembled WGS sequence"/>
</dbReference>
<keyword evidence="2" id="KW-1185">Reference proteome</keyword>
<gene>
    <name evidence="1" type="ORF">M9458_043834</name>
</gene>
<comment type="caution">
    <text evidence="1">The sequence shown here is derived from an EMBL/GenBank/DDBJ whole genome shotgun (WGS) entry which is preliminary data.</text>
</comment>
<organism evidence="1 2">
    <name type="scientific">Cirrhinus mrigala</name>
    <name type="common">Mrigala</name>
    <dbReference type="NCBI Taxonomy" id="683832"/>
    <lineage>
        <taxon>Eukaryota</taxon>
        <taxon>Metazoa</taxon>
        <taxon>Chordata</taxon>
        <taxon>Craniata</taxon>
        <taxon>Vertebrata</taxon>
        <taxon>Euteleostomi</taxon>
        <taxon>Actinopterygii</taxon>
        <taxon>Neopterygii</taxon>
        <taxon>Teleostei</taxon>
        <taxon>Ostariophysi</taxon>
        <taxon>Cypriniformes</taxon>
        <taxon>Cyprinidae</taxon>
        <taxon>Labeoninae</taxon>
        <taxon>Labeonini</taxon>
        <taxon>Cirrhinus</taxon>
    </lineage>
</organism>
<reference evidence="1 2" key="1">
    <citation type="submission" date="2024-05" db="EMBL/GenBank/DDBJ databases">
        <title>Genome sequencing and assembly of Indian major carp, Cirrhinus mrigala (Hamilton, 1822).</title>
        <authorList>
            <person name="Mohindra V."/>
            <person name="Chowdhury L.M."/>
            <person name="Lal K."/>
            <person name="Jena J.K."/>
        </authorList>
    </citation>
    <scope>NUCLEOTIDE SEQUENCE [LARGE SCALE GENOMIC DNA]</scope>
    <source>
        <strain evidence="1">CM1030</strain>
        <tissue evidence="1">Blood</tissue>
    </source>
</reference>
<proteinExistence type="predicted"/>
<dbReference type="EMBL" id="JAMKFB020000022">
    <property type="protein sequence ID" value="KAL0160109.1"/>
    <property type="molecule type" value="Genomic_DNA"/>
</dbReference>
<protein>
    <submittedName>
        <fullName evidence="1">Uncharacterized protein</fullName>
    </submittedName>
</protein>
<name>A0ABD0NDN0_CIRMR</name>
<evidence type="ECO:0000313" key="1">
    <source>
        <dbReference type="EMBL" id="KAL0160109.1"/>
    </source>
</evidence>
<feature type="non-terminal residue" evidence="1">
    <location>
        <position position="1"/>
    </location>
</feature>
<dbReference type="AlphaFoldDB" id="A0ABD0NDN0"/>
<evidence type="ECO:0000313" key="2">
    <source>
        <dbReference type="Proteomes" id="UP001529510"/>
    </source>
</evidence>